<protein>
    <recommendedName>
        <fullName evidence="5">DUF2270 domain-containing protein</fullName>
    </recommendedName>
</protein>
<evidence type="ECO:0008006" key="5">
    <source>
        <dbReference type="Google" id="ProtNLM"/>
    </source>
</evidence>
<comment type="caution">
    <text evidence="3">The sequence shown here is derived from an EMBL/GenBank/DDBJ whole genome shotgun (WGS) entry which is preliminary data.</text>
</comment>
<dbReference type="InterPro" id="IPR014470">
    <property type="entry name" value="UCP01500"/>
</dbReference>
<keyword evidence="2" id="KW-0812">Transmembrane</keyword>
<feature type="transmembrane region" description="Helical" evidence="2">
    <location>
        <begin position="177"/>
        <end position="194"/>
    </location>
</feature>
<organism evidence="3 4">
    <name type="scientific">Herpetosiphon gulosus</name>
    <dbReference type="NCBI Taxonomy" id="1973496"/>
    <lineage>
        <taxon>Bacteria</taxon>
        <taxon>Bacillati</taxon>
        <taxon>Chloroflexota</taxon>
        <taxon>Chloroflexia</taxon>
        <taxon>Herpetosiphonales</taxon>
        <taxon>Herpetosiphonaceae</taxon>
        <taxon>Herpetosiphon</taxon>
    </lineage>
</organism>
<feature type="transmembrane region" description="Helical" evidence="2">
    <location>
        <begin position="91"/>
        <end position="110"/>
    </location>
</feature>
<dbReference type="Pfam" id="PF10028">
    <property type="entry name" value="DUF2270"/>
    <property type="match status" value="1"/>
</dbReference>
<proteinExistence type="predicted"/>
<feature type="transmembrane region" description="Helical" evidence="2">
    <location>
        <begin position="214"/>
        <end position="235"/>
    </location>
</feature>
<evidence type="ECO:0000256" key="2">
    <source>
        <dbReference type="SAM" id="Phobius"/>
    </source>
</evidence>
<evidence type="ECO:0000313" key="4">
    <source>
        <dbReference type="Proteomes" id="UP001428290"/>
    </source>
</evidence>
<evidence type="ECO:0000256" key="1">
    <source>
        <dbReference type="SAM" id="MobiDB-lite"/>
    </source>
</evidence>
<evidence type="ECO:0000313" key="3">
    <source>
        <dbReference type="EMBL" id="GAA5530382.1"/>
    </source>
</evidence>
<feature type="region of interest" description="Disordered" evidence="1">
    <location>
        <begin position="244"/>
        <end position="264"/>
    </location>
</feature>
<gene>
    <name evidence="3" type="ORF">Hgul01_04201</name>
</gene>
<dbReference type="Proteomes" id="UP001428290">
    <property type="component" value="Unassembled WGS sequence"/>
</dbReference>
<keyword evidence="2" id="KW-1133">Transmembrane helix</keyword>
<keyword evidence="4" id="KW-1185">Reference proteome</keyword>
<feature type="compositionally biased region" description="Pro residues" evidence="1">
    <location>
        <begin position="1"/>
        <end position="14"/>
    </location>
</feature>
<keyword evidence="2" id="KW-0472">Membrane</keyword>
<sequence>MQRPTFIPPSPTEPPTMRGPRVTTAAPMPRAPLPITRPLTPNEFNTALVHLYRGELTRANTWRVRLDGTTNWAVLTTGATLSFAFSSPSNTPVMILLNSLLIMFFLFIEARRYRFYDLWRTRVRVMETEFFADMLAPEPDSDQSGPHWRELLAQDLMEPHFNISLLEAMSRRLRRNYVWIFALLALSWVTKVGIHPTIAQSFGEVYDRAAVGPLPSWFMLLFGAAFNGGLVWLGWLGEQSQESSGEILSRNEARDKMGSGTPNE</sequence>
<dbReference type="RefSeq" id="WP_345723977.1">
    <property type="nucleotide sequence ID" value="NZ_BAABRU010000018.1"/>
</dbReference>
<dbReference type="EMBL" id="BAABRU010000018">
    <property type="protein sequence ID" value="GAA5530382.1"/>
    <property type="molecule type" value="Genomic_DNA"/>
</dbReference>
<name>A0ABP9X4Q3_9CHLR</name>
<accession>A0ABP9X4Q3</accession>
<reference evidence="3 4" key="1">
    <citation type="submission" date="2024-02" db="EMBL/GenBank/DDBJ databases">
        <title>Herpetosiphon gulosus NBRC 112829.</title>
        <authorList>
            <person name="Ichikawa N."/>
            <person name="Katano-Makiyama Y."/>
            <person name="Hidaka K."/>
        </authorList>
    </citation>
    <scope>NUCLEOTIDE SEQUENCE [LARGE SCALE GENOMIC DNA]</scope>
    <source>
        <strain evidence="3 4">NBRC 112829</strain>
    </source>
</reference>
<feature type="region of interest" description="Disordered" evidence="1">
    <location>
        <begin position="1"/>
        <end position="37"/>
    </location>
</feature>